<evidence type="ECO:0000256" key="1">
    <source>
        <dbReference type="ARBA" id="ARBA00001593"/>
    </source>
</evidence>
<dbReference type="PROSITE" id="PS50200">
    <property type="entry name" value="RA"/>
    <property type="match status" value="1"/>
</dbReference>
<feature type="compositionally biased region" description="Polar residues" evidence="13">
    <location>
        <begin position="1175"/>
        <end position="1185"/>
    </location>
</feature>
<organism evidence="17 18">
    <name type="scientific">Marasmius tenuissimus</name>
    <dbReference type="NCBI Taxonomy" id="585030"/>
    <lineage>
        <taxon>Eukaryota</taxon>
        <taxon>Fungi</taxon>
        <taxon>Dikarya</taxon>
        <taxon>Basidiomycota</taxon>
        <taxon>Agaricomycotina</taxon>
        <taxon>Agaricomycetes</taxon>
        <taxon>Agaricomycetidae</taxon>
        <taxon>Agaricales</taxon>
        <taxon>Marasmiineae</taxon>
        <taxon>Marasmiaceae</taxon>
        <taxon>Marasmius</taxon>
    </lineage>
</organism>
<keyword evidence="8" id="KW-0460">Magnesium</keyword>
<dbReference type="Pfam" id="PF13855">
    <property type="entry name" value="LRR_8"/>
    <property type="match status" value="3"/>
</dbReference>
<protein>
    <recommendedName>
        <fullName evidence="4">Adenylate cyclase</fullName>
        <ecNumber evidence="3">4.6.1.1</ecNumber>
    </recommendedName>
    <alternativeName>
        <fullName evidence="11">ATP pyrophosphate-lyase</fullName>
    </alternativeName>
    <alternativeName>
        <fullName evidence="12">Adenylyl cyclase</fullName>
    </alternativeName>
</protein>
<dbReference type="SUPFAM" id="SSF55073">
    <property type="entry name" value="Nucleotide cyclase"/>
    <property type="match status" value="1"/>
</dbReference>
<gene>
    <name evidence="17" type="primary">CYR1_1</name>
    <name evidence="17" type="ORF">AAF712_002929</name>
</gene>
<name>A0ABR3ABT7_9AGAR</name>
<feature type="compositionally biased region" description="Low complexity" evidence="13">
    <location>
        <begin position="1351"/>
        <end position="1376"/>
    </location>
</feature>
<evidence type="ECO:0000313" key="17">
    <source>
        <dbReference type="EMBL" id="KAL0070032.1"/>
    </source>
</evidence>
<accession>A0ABR3ABT7</accession>
<dbReference type="CDD" id="cd00143">
    <property type="entry name" value="PP2Cc"/>
    <property type="match status" value="1"/>
</dbReference>
<feature type="region of interest" description="Disordered" evidence="13">
    <location>
        <begin position="1162"/>
        <end position="1191"/>
    </location>
</feature>
<comment type="catalytic activity">
    <reaction evidence="1">
        <text>ATP = 3',5'-cyclic AMP + diphosphate</text>
        <dbReference type="Rhea" id="RHEA:15389"/>
        <dbReference type="ChEBI" id="CHEBI:30616"/>
        <dbReference type="ChEBI" id="CHEBI:33019"/>
        <dbReference type="ChEBI" id="CHEBI:58165"/>
        <dbReference type="EC" id="4.6.1.1"/>
    </reaction>
</comment>
<dbReference type="InterPro" id="IPR001932">
    <property type="entry name" value="PPM-type_phosphatase-like_dom"/>
</dbReference>
<evidence type="ECO:0000256" key="6">
    <source>
        <dbReference type="ARBA" id="ARBA00022723"/>
    </source>
</evidence>
<feature type="region of interest" description="Disordered" evidence="13">
    <location>
        <begin position="589"/>
        <end position="675"/>
    </location>
</feature>
<dbReference type="InterPro" id="IPR001611">
    <property type="entry name" value="Leu-rich_rpt"/>
</dbReference>
<feature type="compositionally biased region" description="Polar residues" evidence="13">
    <location>
        <begin position="78"/>
        <end position="99"/>
    </location>
</feature>
<dbReference type="SMART" id="SM00369">
    <property type="entry name" value="LRR_TYP"/>
    <property type="match status" value="11"/>
</dbReference>
<dbReference type="InterPro" id="IPR029787">
    <property type="entry name" value="Nucleotide_cyclase"/>
</dbReference>
<feature type="compositionally biased region" description="Polar residues" evidence="13">
    <location>
        <begin position="338"/>
        <end position="355"/>
    </location>
</feature>
<evidence type="ECO:0000256" key="7">
    <source>
        <dbReference type="ARBA" id="ARBA00022737"/>
    </source>
</evidence>
<evidence type="ECO:0000259" key="16">
    <source>
        <dbReference type="PROSITE" id="PS51746"/>
    </source>
</evidence>
<evidence type="ECO:0000256" key="12">
    <source>
        <dbReference type="ARBA" id="ARBA00032637"/>
    </source>
</evidence>
<dbReference type="InterPro" id="IPR055071">
    <property type="entry name" value="RA_PHLPP-like"/>
</dbReference>
<dbReference type="Gene3D" id="3.60.40.10">
    <property type="entry name" value="PPM-type phosphatase domain"/>
    <property type="match status" value="1"/>
</dbReference>
<feature type="compositionally biased region" description="Low complexity" evidence="13">
    <location>
        <begin position="305"/>
        <end position="316"/>
    </location>
</feature>
<reference evidence="17 18" key="1">
    <citation type="submission" date="2024-05" db="EMBL/GenBank/DDBJ databases">
        <title>A draft genome resource for the thread blight pathogen Marasmius tenuissimus strain MS-2.</title>
        <authorList>
            <person name="Yulfo-Soto G.E."/>
            <person name="Baruah I.K."/>
            <person name="Amoako-Attah I."/>
            <person name="Bukari Y."/>
            <person name="Meinhardt L.W."/>
            <person name="Bailey B.A."/>
            <person name="Cohen S.P."/>
        </authorList>
    </citation>
    <scope>NUCLEOTIDE SEQUENCE [LARGE SCALE GENOMIC DNA]</scope>
    <source>
        <strain evidence="17 18">MS-2</strain>
    </source>
</reference>
<dbReference type="InterPro" id="IPR003591">
    <property type="entry name" value="Leu-rich_rpt_typical-subtyp"/>
</dbReference>
<dbReference type="InterPro" id="IPR032675">
    <property type="entry name" value="LRR_dom_sf"/>
</dbReference>
<dbReference type="PROSITE" id="PS51450">
    <property type="entry name" value="LRR"/>
    <property type="match status" value="2"/>
</dbReference>
<dbReference type="Proteomes" id="UP001437256">
    <property type="component" value="Unassembled WGS sequence"/>
</dbReference>
<feature type="region of interest" description="Disordered" evidence="13">
    <location>
        <begin position="1337"/>
        <end position="1378"/>
    </location>
</feature>
<feature type="compositionally biased region" description="Basic and acidic residues" evidence="13">
    <location>
        <begin position="241"/>
        <end position="257"/>
    </location>
</feature>
<dbReference type="PROSITE" id="PS50125">
    <property type="entry name" value="GUANYLATE_CYCLASE_2"/>
    <property type="match status" value="1"/>
</dbReference>
<dbReference type="SUPFAM" id="SSF81606">
    <property type="entry name" value="PP2C-like"/>
    <property type="match status" value="1"/>
</dbReference>
<dbReference type="EC" id="4.6.1.1" evidence="3"/>
<dbReference type="SMART" id="SM00365">
    <property type="entry name" value="LRR_SD22"/>
    <property type="match status" value="6"/>
</dbReference>
<dbReference type="CDD" id="cd07302">
    <property type="entry name" value="CHD"/>
    <property type="match status" value="1"/>
</dbReference>
<dbReference type="SMART" id="SM00044">
    <property type="entry name" value="CYCc"/>
    <property type="match status" value="1"/>
</dbReference>
<evidence type="ECO:0000256" key="10">
    <source>
        <dbReference type="ARBA" id="ARBA00023239"/>
    </source>
</evidence>
<dbReference type="SMART" id="SM00364">
    <property type="entry name" value="LRR_BAC"/>
    <property type="match status" value="10"/>
</dbReference>
<proteinExistence type="inferred from homology"/>
<dbReference type="GO" id="GO:0004016">
    <property type="term" value="F:adenylate cyclase activity"/>
    <property type="evidence" value="ECO:0007669"/>
    <property type="project" value="UniProtKB-EC"/>
</dbReference>
<dbReference type="SMART" id="SM00332">
    <property type="entry name" value="PP2Cc"/>
    <property type="match status" value="1"/>
</dbReference>
<dbReference type="InterPro" id="IPR000159">
    <property type="entry name" value="RA_dom"/>
</dbReference>
<evidence type="ECO:0000256" key="4">
    <source>
        <dbReference type="ARBA" id="ARBA00021420"/>
    </source>
</evidence>
<evidence type="ECO:0000256" key="11">
    <source>
        <dbReference type="ARBA" id="ARBA00032597"/>
    </source>
</evidence>
<evidence type="ECO:0000256" key="9">
    <source>
        <dbReference type="ARBA" id="ARBA00022998"/>
    </source>
</evidence>
<feature type="domain" description="Guanylate cyclase" evidence="14">
    <location>
        <begin position="1746"/>
        <end position="1882"/>
    </location>
</feature>
<dbReference type="PANTHER" id="PTHR48051">
    <property type="match status" value="1"/>
</dbReference>
<sequence length="2107" mass="233535">MASANATTRGSIQLEGLVGADGSTTIIPEINVATSYNREEVAPWLDAPSLPSLPTLPTSPPSPEAQAPGKLRAFGFSQKLSFNSLRQNSYPNHPPSHSNRAGHHSRPSESHTASSRSSDFEPYFQTIVHKLPEELSSSPPNSSSPLSNSTQQPQRELRKAKSSLFPILRGLRNPNKKGKPTRSRATSNADEEQHPSLRPHTPPLPDRDLSVTRAGHSRGMPSGMRTEPSSPQYPTFPQSQLRRDPSIGRDREKERGVVKKKSGWKTKRDDERGAAGSSSVPPLPPPKDEITLDTNLDEMEGIVDQSVLSVNNQSSSPDGINFDGASSHKDSKARSLSDRSFSNSTSYVGSGSYQSHLPPVQFSDFRDPFTPLASTSTYTLNGATHRAPPRNSSLRGRLDPDASISPTTVLNGGGVAASSSEPNGTPRPLPQQPSFTYVQASPRPSGDDYKGKGKSTEGANKDWEVPESWGVIPANKDPHHLPEDEAYSSSDDSAGGTNFGGRIRFSSRQQDQDQDSLTTPEDEMSERATYDEFGAGINGRFNPGSSLSSHMNGSTVFGMPSYMNGSMTNATFSSYLNGSMASIDTIHTVQSGSTGHGSKRARLGIFKERKPSGKNSIPSSSGSDHYHHSRYPTASLHSLHSSHAPVSYQHSQLQPPPPHSFAHNSSDRHRRSSTTTAKRYAIRIYTAKGTYHVIFANFMAKAQDLTDKLNDKLLPQELEKADSFHLYLQDRGRERVVAPGERPADLVRRRLEQAGYEMSDGLELGGEGLSFLLKFVYKSKLLTPSQNISFDDYEAVDLSKRHLRTIPPILHQHATEIVTLNLSRNHNLELPADFMEACTALTELRLSEMAYKRVPHSIVRCLTLNRLDISGNRISELDQPYIDSLPELRTLYVQNNRLEKLPWHVPKWALTNFNISNNKFKVLPSVVCQLENLRDLDISFNMITELPEEIEKLKKLEHLIVTGNRLTSIPPQCAGLESLRRLDCRRNNIADLGAVGMLNKLEKISADWNALHEVNLSVGPYVTTIDATHNEVTQLSLALGPVGHTQYSLSSLDVSHARLSSLDDRLVEQLSSLKHLKLDYNQFKVLPESLGSLTQLETLSIADNHLSHLPEKIGNLQRLTLLDVHNNNLRELPEELWKCGKLKKINATSNFLENWPHQPLNGAGGIEQVPERKPSASSLGHNSPSRAPPPPPLAYSLEKLYLGENKFTDDFLMPLTILRQIRVLNLSFNDIQDLPQNFLHNFSDLEELYMSGNKLTSIPTEDLHRLARLNTLFLNGNRLQMLPAELGKVKSLTVLDVGSNLLKYNINNWEFDWNWNFNKSLKYLNLSGNKRLQIKSDRQSRTLSHIQPASQKPQIPQILQDPQDSQYPQSSSSQSSGIQNLASFTGLGQLRVLGLMDVTITPTSVGMDIPDENEERRVRTSDSTVLGMAYGIADTLGKNEQLNMLDLATVLPGSETEAVFAMFGRAQPPKAMAGVSGNKIAKYLRDKFVEVFMSQLRAQGAPEGSGVRVTDALRRSFLKLNQNLHDNLFQTTRKASITSNGHANQYNSVANRGGASGIVLYLKERKLYVANTGNALAVVCRGGSAHPVSKKHDPYDKDEIARIRSSEGWISPEGLVNNELDISRSFGFFHLMPIVNARPEVREWDLTDSDEFVIVGNRGLWDYVSPQTAVDIARQERADPMIAAQKLRDFALSYGAEGSTMIMVISVSELSDHMSRHIPRPLKDKTIDKDLRRLDLEVSPPKGHVALVFTDIRNSTHLWEVNRGMPAAWRLHNSLLRRHLRGCGGYEVKTEGDAFMCAFPTTLAAVWWAMFVQVELVKQSWPLEILECEDGKPIRDAENRLIAQGLSVRMGIHCGIPICEQDPVNHRMDYFGPVVNRSARVEGKAAGGQIMCSADVMKEINAKILGTGQPTPYSDIQPQEAIDGIRQMGVKSFYVGEVQLKGLELPDHLTLIYPSELAGRHDIQETVSNPTSSTSRIQFDVKQLRQLGLICLRLEALASSRVFLEMSADRKSSAQTAVNGDEEDETPPLQLYGNPDFLLPALTENSPERDFMVVLDAVSGRIENAIARIREVMTIHKSKKALLEALKVENKFDERTLESILSILESV</sequence>
<keyword evidence="7" id="KW-0677">Repeat</keyword>
<dbReference type="PANTHER" id="PTHR48051:SF1">
    <property type="entry name" value="RAS SUPPRESSOR PROTEIN 1"/>
    <property type="match status" value="1"/>
</dbReference>
<evidence type="ECO:0000256" key="3">
    <source>
        <dbReference type="ARBA" id="ARBA00012201"/>
    </source>
</evidence>
<evidence type="ECO:0000259" key="15">
    <source>
        <dbReference type="PROSITE" id="PS50200"/>
    </source>
</evidence>
<feature type="domain" description="PPM-type phosphatase" evidence="16">
    <location>
        <begin position="1429"/>
        <end position="1707"/>
    </location>
</feature>
<feature type="compositionally biased region" description="Low complexity" evidence="13">
    <location>
        <begin position="134"/>
        <end position="149"/>
    </location>
</feature>
<evidence type="ECO:0000313" key="18">
    <source>
        <dbReference type="Proteomes" id="UP001437256"/>
    </source>
</evidence>
<dbReference type="InterPro" id="IPR050216">
    <property type="entry name" value="LRR_domain-containing"/>
</dbReference>
<dbReference type="SUPFAM" id="SSF52058">
    <property type="entry name" value="L domain-like"/>
    <property type="match status" value="3"/>
</dbReference>
<dbReference type="Gene3D" id="3.30.70.1230">
    <property type="entry name" value="Nucleotide cyclase"/>
    <property type="match status" value="1"/>
</dbReference>
<keyword evidence="5" id="KW-0433">Leucine-rich repeat</keyword>
<feature type="compositionally biased region" description="Basic and acidic residues" evidence="13">
    <location>
        <begin position="326"/>
        <end position="337"/>
    </location>
</feature>
<keyword evidence="18" id="KW-1185">Reference proteome</keyword>
<feature type="compositionally biased region" description="Polar residues" evidence="13">
    <location>
        <begin position="1341"/>
        <end position="1350"/>
    </location>
</feature>
<dbReference type="InterPro" id="IPR001054">
    <property type="entry name" value="A/G_cyclase"/>
</dbReference>
<feature type="region of interest" description="Disordered" evidence="13">
    <location>
        <begin position="46"/>
        <end position="527"/>
    </location>
</feature>
<evidence type="ECO:0000256" key="2">
    <source>
        <dbReference type="ARBA" id="ARBA00005381"/>
    </source>
</evidence>
<feature type="compositionally biased region" description="Low complexity" evidence="13">
    <location>
        <begin position="613"/>
        <end position="623"/>
    </location>
</feature>
<keyword evidence="10 17" id="KW-0456">Lyase</keyword>
<dbReference type="Pfam" id="PF23010">
    <property type="entry name" value="RA_3"/>
    <property type="match status" value="1"/>
</dbReference>
<dbReference type="PROSITE" id="PS51746">
    <property type="entry name" value="PPM_2"/>
    <property type="match status" value="1"/>
</dbReference>
<dbReference type="Gene3D" id="3.80.10.10">
    <property type="entry name" value="Ribonuclease Inhibitor"/>
    <property type="match status" value="3"/>
</dbReference>
<comment type="caution">
    <text evidence="17">The sequence shown here is derived from an EMBL/GenBank/DDBJ whole genome shotgun (WGS) entry which is preliminary data.</text>
</comment>
<dbReference type="InterPro" id="IPR036457">
    <property type="entry name" value="PPM-type-like_dom_sf"/>
</dbReference>
<feature type="compositionally biased region" description="Polar residues" evidence="13">
    <location>
        <begin position="372"/>
        <end position="382"/>
    </location>
</feature>
<dbReference type="Pfam" id="PF00481">
    <property type="entry name" value="PP2C"/>
    <property type="match status" value="1"/>
</dbReference>
<evidence type="ECO:0000256" key="8">
    <source>
        <dbReference type="ARBA" id="ARBA00022842"/>
    </source>
</evidence>
<evidence type="ECO:0000256" key="13">
    <source>
        <dbReference type="SAM" id="MobiDB-lite"/>
    </source>
</evidence>
<evidence type="ECO:0000259" key="14">
    <source>
        <dbReference type="PROSITE" id="PS50125"/>
    </source>
</evidence>
<comment type="similarity">
    <text evidence="2">Belongs to the adenylyl cyclase class-3 family.</text>
</comment>
<evidence type="ECO:0000256" key="5">
    <source>
        <dbReference type="ARBA" id="ARBA00022614"/>
    </source>
</evidence>
<keyword evidence="9" id="KW-0115">cAMP biosynthesis</keyword>
<dbReference type="Pfam" id="PF00211">
    <property type="entry name" value="Guanylate_cyc"/>
    <property type="match status" value="1"/>
</dbReference>
<feature type="domain" description="Ras-associating" evidence="15">
    <location>
        <begin position="678"/>
        <end position="778"/>
    </location>
</feature>
<feature type="compositionally biased region" description="Polar residues" evidence="13">
    <location>
        <begin position="227"/>
        <end position="240"/>
    </location>
</feature>
<feature type="compositionally biased region" description="Basic and acidic residues" evidence="13">
    <location>
        <begin position="445"/>
        <end position="464"/>
    </location>
</feature>
<dbReference type="EMBL" id="JBBXMP010000009">
    <property type="protein sequence ID" value="KAL0070032.1"/>
    <property type="molecule type" value="Genomic_DNA"/>
</dbReference>
<keyword evidence="6" id="KW-0479">Metal-binding</keyword>